<feature type="transmembrane region" description="Helical" evidence="1">
    <location>
        <begin position="71"/>
        <end position="89"/>
    </location>
</feature>
<feature type="transmembrane region" description="Helical" evidence="1">
    <location>
        <begin position="47"/>
        <end position="65"/>
    </location>
</feature>
<dbReference type="FunCoup" id="G0V8U6">
    <property type="interactions" value="32"/>
</dbReference>
<accession>G0V8U6</accession>
<evidence type="ECO:0000313" key="3">
    <source>
        <dbReference type="Proteomes" id="UP000001640"/>
    </source>
</evidence>
<dbReference type="eggNOG" id="ENOG502SA02">
    <property type="taxonomic scope" value="Eukaryota"/>
</dbReference>
<keyword evidence="1" id="KW-0472">Membrane</keyword>
<reference evidence="3" key="1">
    <citation type="journal article" date="2011" name="Proc. Natl. Acad. Sci. U.S.A.">
        <title>Evolutionary erosion of yeast sex chromosomes by mating-type switching accidents.</title>
        <authorList>
            <person name="Gordon J.L."/>
            <person name="Armisen D."/>
            <person name="Proux-Wera E."/>
            <person name="Oheigeartaigh S.S."/>
            <person name="Byrne K.P."/>
            <person name="Wolfe K.H."/>
        </authorList>
    </citation>
    <scope>NUCLEOTIDE SEQUENCE [LARGE SCALE GENOMIC DNA]</scope>
    <source>
        <strain evidence="3">ATCC 76901 / BCRC 22586 / CBS 4309 / NBRC 1992 / NRRL Y-12630</strain>
    </source>
</reference>
<dbReference type="GeneID" id="96901373"/>
<dbReference type="KEGG" id="ncs:NCAS_0A13370"/>
<dbReference type="OrthoDB" id="4065731at2759"/>
<dbReference type="InParanoid" id="G0V8U6"/>
<keyword evidence="1" id="KW-1133">Transmembrane helix</keyword>
<keyword evidence="3" id="KW-1185">Reference proteome</keyword>
<organism evidence="2 3">
    <name type="scientific">Naumovozyma castellii</name>
    <name type="common">Yeast</name>
    <name type="synonym">Saccharomyces castellii</name>
    <dbReference type="NCBI Taxonomy" id="27288"/>
    <lineage>
        <taxon>Eukaryota</taxon>
        <taxon>Fungi</taxon>
        <taxon>Dikarya</taxon>
        <taxon>Ascomycota</taxon>
        <taxon>Saccharomycotina</taxon>
        <taxon>Saccharomycetes</taxon>
        <taxon>Saccharomycetales</taxon>
        <taxon>Saccharomycetaceae</taxon>
        <taxon>Naumovozyma</taxon>
    </lineage>
</organism>
<name>G0V8U6_NAUCA</name>
<keyword evidence="1" id="KW-0812">Transmembrane</keyword>
<gene>
    <name evidence="2" type="primary">NCAS0A13370</name>
    <name evidence="2" type="ordered locus">NCAS_0A13370</name>
</gene>
<evidence type="ECO:0000313" key="2">
    <source>
        <dbReference type="EMBL" id="CCC67895.1"/>
    </source>
</evidence>
<evidence type="ECO:0000256" key="1">
    <source>
        <dbReference type="SAM" id="Phobius"/>
    </source>
</evidence>
<dbReference type="HOGENOM" id="CLU_142431_0_0_1"/>
<protein>
    <submittedName>
        <fullName evidence="2">Uncharacterized protein</fullName>
    </submittedName>
</protein>
<dbReference type="Proteomes" id="UP000001640">
    <property type="component" value="Chromosome 1"/>
</dbReference>
<sequence length="136" mass="15881">MTNQPEIQFQALEQQIISYTILAIKQLVVLTQSSLPILIKFSQTQPTLFFIIAIFLIIYFSWKVITNIITIVKRLIFGLMIVSVILISLRGLDQFFNYDLVYLFQLVKQGQRHGVVLIKWVDYLKEMMKLPETTPN</sequence>
<proteinExistence type="predicted"/>
<dbReference type="AlphaFoldDB" id="G0V8U6"/>
<dbReference type="EMBL" id="HE576752">
    <property type="protein sequence ID" value="CCC67895.1"/>
    <property type="molecule type" value="Genomic_DNA"/>
</dbReference>
<dbReference type="RefSeq" id="XP_003674275.1">
    <property type="nucleotide sequence ID" value="XM_003674227.1"/>
</dbReference>
<reference key="2">
    <citation type="submission" date="2011-08" db="EMBL/GenBank/DDBJ databases">
        <title>Genome sequence of Naumovozyma castellii.</title>
        <authorList>
            <person name="Gordon J.L."/>
            <person name="Armisen D."/>
            <person name="Proux-Wera E."/>
            <person name="OhEigeartaigh S.S."/>
            <person name="Byrne K.P."/>
            <person name="Wolfe K.H."/>
        </authorList>
    </citation>
    <scope>NUCLEOTIDE SEQUENCE</scope>
    <source>
        <strain>Type strain:CBS 4309</strain>
    </source>
</reference>